<dbReference type="Gene3D" id="1.10.390.10">
    <property type="entry name" value="Neutral Protease Domain 2"/>
    <property type="match status" value="1"/>
</dbReference>
<evidence type="ECO:0000259" key="9">
    <source>
        <dbReference type="Pfam" id="PF07504"/>
    </source>
</evidence>
<dbReference type="InterPro" id="IPR027268">
    <property type="entry name" value="Peptidase_M4/M1_CTD_sf"/>
</dbReference>
<keyword evidence="3" id="KW-0732">Signal</keyword>
<dbReference type="SUPFAM" id="SSF55486">
    <property type="entry name" value="Metalloproteases ('zincins'), catalytic domain"/>
    <property type="match status" value="1"/>
</dbReference>
<keyword evidence="6 10" id="KW-0482">Metalloprotease</keyword>
<evidence type="ECO:0000313" key="11">
    <source>
        <dbReference type="Proteomes" id="UP000660680"/>
    </source>
</evidence>
<evidence type="ECO:0000256" key="2">
    <source>
        <dbReference type="ARBA" id="ARBA00022723"/>
    </source>
</evidence>
<dbReference type="Pfam" id="PF07504">
    <property type="entry name" value="FTP"/>
    <property type="match status" value="1"/>
</dbReference>
<dbReference type="InterPro" id="IPR011096">
    <property type="entry name" value="FTP_domain"/>
</dbReference>
<proteinExistence type="predicted"/>
<keyword evidence="2" id="KW-0479">Metal-binding</keyword>
<protein>
    <submittedName>
        <fullName evidence="10">Zinc metalloprotease</fullName>
    </submittedName>
</protein>
<keyword evidence="4" id="KW-0378">Hydrolase</keyword>
<dbReference type="Pfam" id="PF02868">
    <property type="entry name" value="Peptidase_M4_C"/>
    <property type="match status" value="1"/>
</dbReference>
<feature type="domain" description="FTP" evidence="9">
    <location>
        <begin position="29"/>
        <end position="71"/>
    </location>
</feature>
<dbReference type="GO" id="GO:0046872">
    <property type="term" value="F:metal ion binding"/>
    <property type="evidence" value="ECO:0007669"/>
    <property type="project" value="UniProtKB-KW"/>
</dbReference>
<dbReference type="Proteomes" id="UP000660680">
    <property type="component" value="Unassembled WGS sequence"/>
</dbReference>
<dbReference type="CDD" id="cd09597">
    <property type="entry name" value="M4_TLP"/>
    <property type="match status" value="1"/>
</dbReference>
<evidence type="ECO:0000259" key="8">
    <source>
        <dbReference type="Pfam" id="PF02868"/>
    </source>
</evidence>
<organism evidence="10 11">
    <name type="scientific">Actinokineospora fastidiosa</name>
    <dbReference type="NCBI Taxonomy" id="1816"/>
    <lineage>
        <taxon>Bacteria</taxon>
        <taxon>Bacillati</taxon>
        <taxon>Actinomycetota</taxon>
        <taxon>Actinomycetes</taxon>
        <taxon>Pseudonocardiales</taxon>
        <taxon>Pseudonocardiaceae</taxon>
        <taxon>Actinokineospora</taxon>
    </lineage>
</organism>
<evidence type="ECO:0000313" key="10">
    <source>
        <dbReference type="EMBL" id="GGS54169.1"/>
    </source>
</evidence>
<keyword evidence="1" id="KW-0645">Protease</keyword>
<dbReference type="Pfam" id="PF01447">
    <property type="entry name" value="Peptidase_M4"/>
    <property type="match status" value="1"/>
</dbReference>
<reference evidence="10" key="1">
    <citation type="journal article" date="2014" name="Int. J. Syst. Evol. Microbiol.">
        <title>Complete genome sequence of Corynebacterium casei LMG S-19264T (=DSM 44701T), isolated from a smear-ripened cheese.</title>
        <authorList>
            <consortium name="US DOE Joint Genome Institute (JGI-PGF)"/>
            <person name="Walter F."/>
            <person name="Albersmeier A."/>
            <person name="Kalinowski J."/>
            <person name="Ruckert C."/>
        </authorList>
    </citation>
    <scope>NUCLEOTIDE SEQUENCE</scope>
    <source>
        <strain evidence="10">JCM 3276</strain>
    </source>
</reference>
<feature type="domain" description="Peptidase M4" evidence="7">
    <location>
        <begin position="164"/>
        <end position="300"/>
    </location>
</feature>
<feature type="domain" description="Peptidase M4 C-terminal" evidence="8">
    <location>
        <begin position="314"/>
        <end position="476"/>
    </location>
</feature>
<evidence type="ECO:0000259" key="7">
    <source>
        <dbReference type="Pfam" id="PF01447"/>
    </source>
</evidence>
<sequence length="699" mass="73410">MKAAGAAEEVVDGAVAYVRQVAVDRGDEEFVAVGVSSGPRGLSFHAYERKYRGLRVVGGDFVVVADASGAVLGSPLAGQGAISVGTVPVVSAERAARVARAELAGVDAVGAPELVVFSPEGEQTLAYEVVVRGRSVKGTPSMLHVIVDARFGAVLAEWDEVLAGIGHGHYYDDVTIDTTRTSSGYSMSDRTRSGMFCGVQGNGAVSGPDDVWGNRSGTDLETACSDAYYAAQQEWNMLRDWLGRDGFDGNGRAFPIFVGLNQVNAYWNGHTVNIGHSKDNQRQLSVLDIVAHEHGHAVFQFTPGGFDGYVETYALNEASGDIFGALTEHYANHPDDPPDYVYAEEADALGRGPERVMYDPSAGPRDEPNCWSTAIPSTEVHDAAGPANHWFYLIAEGSHPGGGKPDSPICAGGPASVDGMGIRNAGRVWMTALMQKTSFWEYADARVATMNAVTQLFPGDCAKFDTVKGAWDAVSVPRQSSEPGRPDCGDPIDDFAVAVTPTSAEVDAGAAVSAQISTTIVTGDPQTIALAASGLPTGVTASFTPASVTSGETSTMDIATTASTPAGTYRITITGTGTAGSRTAVFTLTVRDEQPDGCTGFETTRTGTLGSGGSVYQPDGRYFHTTVPGAHRACLDGPDSANFDLYLQRWSGSSWATVARGVTSAADEELSYSGTAGYYRYRIHAYSGSGDYTLGYDSP</sequence>
<evidence type="ECO:0000256" key="4">
    <source>
        <dbReference type="ARBA" id="ARBA00022801"/>
    </source>
</evidence>
<evidence type="ECO:0000256" key="6">
    <source>
        <dbReference type="ARBA" id="ARBA00023049"/>
    </source>
</evidence>
<dbReference type="InterPro" id="IPR050728">
    <property type="entry name" value="Zinc_Metalloprotease_M4"/>
</dbReference>
<dbReference type="InterPro" id="IPR013856">
    <property type="entry name" value="Peptidase_M4_domain"/>
</dbReference>
<evidence type="ECO:0000256" key="3">
    <source>
        <dbReference type="ARBA" id="ARBA00022729"/>
    </source>
</evidence>
<keyword evidence="5" id="KW-0862">Zinc</keyword>
<dbReference type="AlphaFoldDB" id="A0A918GS44"/>
<dbReference type="InterPro" id="IPR001570">
    <property type="entry name" value="Peptidase_M4_C_domain"/>
</dbReference>
<reference evidence="10" key="2">
    <citation type="submission" date="2020-09" db="EMBL/GenBank/DDBJ databases">
        <authorList>
            <person name="Sun Q."/>
            <person name="Ohkuma M."/>
        </authorList>
    </citation>
    <scope>NUCLEOTIDE SEQUENCE</scope>
    <source>
        <strain evidence="10">JCM 3276</strain>
    </source>
</reference>
<dbReference type="EMBL" id="BMRB01000007">
    <property type="protein sequence ID" value="GGS54169.1"/>
    <property type="molecule type" value="Genomic_DNA"/>
</dbReference>
<evidence type="ECO:0000256" key="1">
    <source>
        <dbReference type="ARBA" id="ARBA00022670"/>
    </source>
</evidence>
<dbReference type="PANTHER" id="PTHR33794">
    <property type="entry name" value="BACILLOLYSIN"/>
    <property type="match status" value="1"/>
</dbReference>
<keyword evidence="11" id="KW-1185">Reference proteome</keyword>
<comment type="caution">
    <text evidence="10">The sequence shown here is derived from an EMBL/GenBank/DDBJ whole genome shotgun (WGS) entry which is preliminary data.</text>
</comment>
<evidence type="ECO:0000256" key="5">
    <source>
        <dbReference type="ARBA" id="ARBA00022833"/>
    </source>
</evidence>
<gene>
    <name evidence="10" type="ORF">GCM10010171_56620</name>
</gene>
<dbReference type="PANTHER" id="PTHR33794:SF1">
    <property type="entry name" value="BACILLOLYSIN"/>
    <property type="match status" value="1"/>
</dbReference>
<dbReference type="GO" id="GO:0006508">
    <property type="term" value="P:proteolysis"/>
    <property type="evidence" value="ECO:0007669"/>
    <property type="project" value="UniProtKB-KW"/>
</dbReference>
<dbReference type="Gene3D" id="2.60.120.380">
    <property type="match status" value="1"/>
</dbReference>
<dbReference type="Gene3D" id="3.10.170.10">
    <property type="match status" value="1"/>
</dbReference>
<dbReference type="GO" id="GO:0004222">
    <property type="term" value="F:metalloendopeptidase activity"/>
    <property type="evidence" value="ECO:0007669"/>
    <property type="project" value="InterPro"/>
</dbReference>
<accession>A0A918GS44</accession>
<name>A0A918GS44_9PSEU</name>